<evidence type="ECO:0000256" key="1">
    <source>
        <dbReference type="SAM" id="Phobius"/>
    </source>
</evidence>
<proteinExistence type="predicted"/>
<feature type="transmembrane region" description="Helical" evidence="1">
    <location>
        <begin position="242"/>
        <end position="267"/>
    </location>
</feature>
<dbReference type="AlphaFoldDB" id="A0A3Q9JJR0"/>
<feature type="domain" description="TPM" evidence="2">
    <location>
        <begin position="38"/>
        <end position="160"/>
    </location>
</feature>
<protein>
    <recommendedName>
        <fullName evidence="2">TPM domain-containing protein</fullName>
    </recommendedName>
</protein>
<dbReference type="Pfam" id="PF04536">
    <property type="entry name" value="TPM_phosphatase"/>
    <property type="match status" value="1"/>
</dbReference>
<dbReference type="InterPro" id="IPR007621">
    <property type="entry name" value="TPM_dom"/>
</dbReference>
<accession>A0A3Q9JJR0</accession>
<dbReference type="EMBL" id="CP029822">
    <property type="protein sequence ID" value="AZS51068.1"/>
    <property type="molecule type" value="Genomic_DNA"/>
</dbReference>
<dbReference type="KEGG" id="emo:DM558_09910"/>
<evidence type="ECO:0000313" key="4">
    <source>
        <dbReference type="Proteomes" id="UP000273143"/>
    </source>
</evidence>
<dbReference type="Gene3D" id="3.10.310.50">
    <property type="match status" value="1"/>
</dbReference>
<sequence length="275" mass="31190">MLIKLITGLHLKLFVLSVFLLFAMSIKAAEVPKLNAWVIDETKTLSKQQLNSISQKLARHEQNTSDQFVVLIIKTLGHESIDKYAIKVFNEWQLGQPDKKNGLLIVIAKDDHKLRIEVGNDLKNKITDPVVKKIIKRNITPLINQNDYFHAIDITVDKLISKTTVSHANIKTLIPNWPISLALICSLFALIIPFSLYFLSTRFFKKQLTLKKCYLIYFIPSIALSLILLNLFGSSIKSNTVTLIYCLTITLTSYINAGVLIFIVCYIKKITKKAS</sequence>
<keyword evidence="1" id="KW-0812">Transmembrane</keyword>
<keyword evidence="1" id="KW-1133">Transmembrane helix</keyword>
<feature type="transmembrane region" description="Helical" evidence="1">
    <location>
        <begin position="214"/>
        <end position="236"/>
    </location>
</feature>
<dbReference type="PANTHER" id="PTHR30373">
    <property type="entry name" value="UPF0603 PROTEIN YGCG"/>
    <property type="match status" value="1"/>
</dbReference>
<evidence type="ECO:0000259" key="2">
    <source>
        <dbReference type="Pfam" id="PF04536"/>
    </source>
</evidence>
<keyword evidence="4" id="KW-1185">Reference proteome</keyword>
<dbReference type="Proteomes" id="UP000273143">
    <property type="component" value="Chromosome"/>
</dbReference>
<dbReference type="PANTHER" id="PTHR30373:SF2">
    <property type="entry name" value="UPF0603 PROTEIN YGCG"/>
    <property type="match status" value="1"/>
</dbReference>
<gene>
    <name evidence="3" type="ORF">DM558_09910</name>
</gene>
<evidence type="ECO:0000313" key="3">
    <source>
        <dbReference type="EMBL" id="AZS51068.1"/>
    </source>
</evidence>
<organism evidence="3 4">
    <name type="scientific">Entomomonas moraniae</name>
    <dbReference type="NCBI Taxonomy" id="2213226"/>
    <lineage>
        <taxon>Bacteria</taxon>
        <taxon>Pseudomonadati</taxon>
        <taxon>Pseudomonadota</taxon>
        <taxon>Gammaproteobacteria</taxon>
        <taxon>Pseudomonadales</taxon>
        <taxon>Pseudomonadaceae</taxon>
        <taxon>Entomomonas</taxon>
    </lineage>
</organism>
<reference evidence="4" key="1">
    <citation type="submission" date="2018-06" db="EMBL/GenBank/DDBJ databases">
        <title>Complete genome of Pseudomonas insecticola strain QZS01.</title>
        <authorList>
            <person name="Wang J."/>
            <person name="Su Q."/>
        </authorList>
    </citation>
    <scope>NUCLEOTIDE SEQUENCE [LARGE SCALE GENOMIC DNA]</scope>
    <source>
        <strain evidence="4">QZS01</strain>
    </source>
</reference>
<name>A0A3Q9JJR0_9GAMM</name>
<keyword evidence="1" id="KW-0472">Membrane</keyword>
<feature type="transmembrane region" description="Helical" evidence="1">
    <location>
        <begin position="177"/>
        <end position="199"/>
    </location>
</feature>